<dbReference type="Proteomes" id="UP001157006">
    <property type="component" value="Chromosome 2"/>
</dbReference>
<name>A0AAV0ZRP8_VICFA</name>
<evidence type="ECO:0000313" key="2">
    <source>
        <dbReference type="Proteomes" id="UP001157006"/>
    </source>
</evidence>
<reference evidence="1 2" key="1">
    <citation type="submission" date="2023-01" db="EMBL/GenBank/DDBJ databases">
        <authorList>
            <person name="Kreplak J."/>
        </authorList>
    </citation>
    <scope>NUCLEOTIDE SEQUENCE [LARGE SCALE GENOMIC DNA]</scope>
</reference>
<organism evidence="1 2">
    <name type="scientific">Vicia faba</name>
    <name type="common">Broad bean</name>
    <name type="synonym">Faba vulgaris</name>
    <dbReference type="NCBI Taxonomy" id="3906"/>
    <lineage>
        <taxon>Eukaryota</taxon>
        <taxon>Viridiplantae</taxon>
        <taxon>Streptophyta</taxon>
        <taxon>Embryophyta</taxon>
        <taxon>Tracheophyta</taxon>
        <taxon>Spermatophyta</taxon>
        <taxon>Magnoliopsida</taxon>
        <taxon>eudicotyledons</taxon>
        <taxon>Gunneridae</taxon>
        <taxon>Pentapetalae</taxon>
        <taxon>rosids</taxon>
        <taxon>fabids</taxon>
        <taxon>Fabales</taxon>
        <taxon>Fabaceae</taxon>
        <taxon>Papilionoideae</taxon>
        <taxon>50 kb inversion clade</taxon>
        <taxon>NPAAA clade</taxon>
        <taxon>Hologalegina</taxon>
        <taxon>IRL clade</taxon>
        <taxon>Fabeae</taxon>
        <taxon>Vicia</taxon>
    </lineage>
</organism>
<keyword evidence="2" id="KW-1185">Reference proteome</keyword>
<gene>
    <name evidence="1" type="ORF">VFH_II181400</name>
</gene>
<dbReference type="AlphaFoldDB" id="A0AAV0ZRP8"/>
<proteinExistence type="predicted"/>
<accession>A0AAV0ZRP8</accession>
<sequence length="101" mass="11871">MRTFVASDPNYIVLYTLTKEKEKERKNRDLPTGVPPVVLQTDKIIEKIENIQVLRGTTLARQLNMILVQAFYEHWDLAKESKGQATNLRLRNYKFIFLCIM</sequence>
<protein>
    <submittedName>
        <fullName evidence="1">Uncharacterized protein</fullName>
    </submittedName>
</protein>
<dbReference type="EMBL" id="OX451737">
    <property type="protein sequence ID" value="CAI8599577.1"/>
    <property type="molecule type" value="Genomic_DNA"/>
</dbReference>
<evidence type="ECO:0000313" key="1">
    <source>
        <dbReference type="EMBL" id="CAI8599577.1"/>
    </source>
</evidence>